<dbReference type="EMBL" id="SSTE01001516">
    <property type="protein sequence ID" value="KAA0065443.1"/>
    <property type="molecule type" value="Genomic_DNA"/>
</dbReference>
<organism evidence="1 2">
    <name type="scientific">Cucumis melo var. makuwa</name>
    <name type="common">Oriental melon</name>
    <dbReference type="NCBI Taxonomy" id="1194695"/>
    <lineage>
        <taxon>Eukaryota</taxon>
        <taxon>Viridiplantae</taxon>
        <taxon>Streptophyta</taxon>
        <taxon>Embryophyta</taxon>
        <taxon>Tracheophyta</taxon>
        <taxon>Spermatophyta</taxon>
        <taxon>Magnoliopsida</taxon>
        <taxon>eudicotyledons</taxon>
        <taxon>Gunneridae</taxon>
        <taxon>Pentapetalae</taxon>
        <taxon>rosids</taxon>
        <taxon>fabids</taxon>
        <taxon>Cucurbitales</taxon>
        <taxon>Cucurbitaceae</taxon>
        <taxon>Benincaseae</taxon>
        <taxon>Cucumis</taxon>
    </lineage>
</organism>
<keyword evidence="1" id="KW-0560">Oxidoreductase</keyword>
<gene>
    <name evidence="1" type="ORF">E6C27_scaffold17G001240</name>
</gene>
<dbReference type="Proteomes" id="UP000321393">
    <property type="component" value="Unassembled WGS sequence"/>
</dbReference>
<reference evidence="1 2" key="1">
    <citation type="submission" date="2019-08" db="EMBL/GenBank/DDBJ databases">
        <title>Draft genome sequences of two oriental melons (Cucumis melo L. var makuwa).</title>
        <authorList>
            <person name="Kwon S.-Y."/>
        </authorList>
    </citation>
    <scope>NUCLEOTIDE SEQUENCE [LARGE SCALE GENOMIC DNA]</scope>
    <source>
        <strain evidence="2">cv. SW 3</strain>
        <tissue evidence="1">Leaf</tissue>
    </source>
</reference>
<comment type="caution">
    <text evidence="1">The sequence shown here is derived from an EMBL/GenBank/DDBJ whole genome shotgun (WGS) entry which is preliminary data.</text>
</comment>
<dbReference type="OrthoDB" id="1939000at2759"/>
<keyword evidence="1" id="KW-0223">Dioxygenase</keyword>
<protein>
    <submittedName>
        <fullName evidence="1">9-cis-epoxycarotenoid dioxygenase NCED6</fullName>
    </submittedName>
</protein>
<accession>A0A5A7VB88</accession>
<dbReference type="GO" id="GO:0051213">
    <property type="term" value="F:dioxygenase activity"/>
    <property type="evidence" value="ECO:0007669"/>
    <property type="project" value="UniProtKB-KW"/>
</dbReference>
<evidence type="ECO:0000313" key="1">
    <source>
        <dbReference type="EMBL" id="KAA0065443.1"/>
    </source>
</evidence>
<proteinExistence type="predicted"/>
<sequence length="113" mass="12618">MSELLVAIVAKLEDSSSKMAINVGMLKKKLEMTHSELSLVKRASANSSSKTNASSKVKVPKLLSFEGLRDRKEIENFLWDIKEYYSKVQGTTIEAQARIATCPSANAKSWWHT</sequence>
<name>A0A5A7VB88_CUCMM</name>
<evidence type="ECO:0000313" key="2">
    <source>
        <dbReference type="Proteomes" id="UP000321393"/>
    </source>
</evidence>
<dbReference type="AlphaFoldDB" id="A0A5A7VB88"/>